<dbReference type="GO" id="GO:0005524">
    <property type="term" value="F:ATP binding"/>
    <property type="evidence" value="ECO:0007669"/>
    <property type="project" value="UniProtKB-KW"/>
</dbReference>
<accession>A0A9D1RUS0</accession>
<evidence type="ECO:0000256" key="5">
    <source>
        <dbReference type="ARBA" id="ARBA00022989"/>
    </source>
</evidence>
<keyword evidence="3" id="KW-0547">Nucleotide-binding</keyword>
<dbReference type="PANTHER" id="PTHR43394">
    <property type="entry name" value="ATP-DEPENDENT PERMEASE MDL1, MITOCHONDRIAL"/>
    <property type="match status" value="1"/>
</dbReference>
<dbReference type="GO" id="GO:0016887">
    <property type="term" value="F:ATP hydrolysis activity"/>
    <property type="evidence" value="ECO:0007669"/>
    <property type="project" value="InterPro"/>
</dbReference>
<reference evidence="10" key="1">
    <citation type="journal article" date="2021" name="PeerJ">
        <title>Extensive microbial diversity within the chicken gut microbiome revealed by metagenomics and culture.</title>
        <authorList>
            <person name="Gilroy R."/>
            <person name="Ravi A."/>
            <person name="Getino M."/>
            <person name="Pursley I."/>
            <person name="Horton D.L."/>
            <person name="Alikhan N.F."/>
            <person name="Baker D."/>
            <person name="Gharbi K."/>
            <person name="Hall N."/>
            <person name="Watson M."/>
            <person name="Adriaenssens E.M."/>
            <person name="Foster-Nyarko E."/>
            <person name="Jarju S."/>
            <person name="Secka A."/>
            <person name="Antonio M."/>
            <person name="Oren A."/>
            <person name="Chaudhuri R.R."/>
            <person name="La Ragione R."/>
            <person name="Hildebrand F."/>
            <person name="Pallen M.J."/>
        </authorList>
    </citation>
    <scope>NUCLEOTIDE SEQUENCE</scope>
    <source>
        <strain evidence="10">ChiGjej6B6-1540</strain>
    </source>
</reference>
<dbReference type="EMBL" id="DXGA01000024">
    <property type="protein sequence ID" value="HIW93142.1"/>
    <property type="molecule type" value="Genomic_DNA"/>
</dbReference>
<evidence type="ECO:0000256" key="7">
    <source>
        <dbReference type="SAM" id="Phobius"/>
    </source>
</evidence>
<dbReference type="Gene3D" id="3.40.50.300">
    <property type="entry name" value="P-loop containing nucleotide triphosphate hydrolases"/>
    <property type="match status" value="1"/>
</dbReference>
<dbReference type="Proteomes" id="UP000824192">
    <property type="component" value="Unassembled WGS sequence"/>
</dbReference>
<feature type="transmembrane region" description="Helical" evidence="7">
    <location>
        <begin position="276"/>
        <end position="297"/>
    </location>
</feature>
<comment type="caution">
    <text evidence="10">The sequence shown here is derived from an EMBL/GenBank/DDBJ whole genome shotgun (WGS) entry which is preliminary data.</text>
</comment>
<evidence type="ECO:0000313" key="11">
    <source>
        <dbReference type="Proteomes" id="UP000824192"/>
    </source>
</evidence>
<dbReference type="GO" id="GO:0005886">
    <property type="term" value="C:plasma membrane"/>
    <property type="evidence" value="ECO:0007669"/>
    <property type="project" value="UniProtKB-SubCell"/>
</dbReference>
<dbReference type="Pfam" id="PF00005">
    <property type="entry name" value="ABC_tran"/>
    <property type="match status" value="1"/>
</dbReference>
<proteinExistence type="predicted"/>
<gene>
    <name evidence="10" type="ORF">H9868_01235</name>
</gene>
<dbReference type="SMART" id="SM00382">
    <property type="entry name" value="AAA"/>
    <property type="match status" value="1"/>
</dbReference>
<dbReference type="GO" id="GO:0015421">
    <property type="term" value="F:ABC-type oligopeptide transporter activity"/>
    <property type="evidence" value="ECO:0007669"/>
    <property type="project" value="TreeGrafter"/>
</dbReference>
<dbReference type="PROSITE" id="PS50893">
    <property type="entry name" value="ABC_TRANSPORTER_2"/>
    <property type="match status" value="1"/>
</dbReference>
<dbReference type="InterPro" id="IPR003593">
    <property type="entry name" value="AAA+_ATPase"/>
</dbReference>
<dbReference type="Pfam" id="PF00664">
    <property type="entry name" value="ABC_membrane"/>
    <property type="match status" value="1"/>
</dbReference>
<dbReference type="Gene3D" id="1.20.1560.10">
    <property type="entry name" value="ABC transporter type 1, transmembrane domain"/>
    <property type="match status" value="1"/>
</dbReference>
<reference evidence="10" key="2">
    <citation type="submission" date="2021-04" db="EMBL/GenBank/DDBJ databases">
        <authorList>
            <person name="Gilroy R."/>
        </authorList>
    </citation>
    <scope>NUCLEOTIDE SEQUENCE</scope>
    <source>
        <strain evidence="10">ChiGjej6B6-1540</strain>
    </source>
</reference>
<dbReference type="InterPro" id="IPR003439">
    <property type="entry name" value="ABC_transporter-like_ATP-bd"/>
</dbReference>
<keyword evidence="5 7" id="KW-1133">Transmembrane helix</keyword>
<dbReference type="InterPro" id="IPR027417">
    <property type="entry name" value="P-loop_NTPase"/>
</dbReference>
<feature type="domain" description="ABC transporter" evidence="8">
    <location>
        <begin position="368"/>
        <end position="596"/>
    </location>
</feature>
<keyword evidence="6 7" id="KW-0472">Membrane</keyword>
<feature type="transmembrane region" description="Helical" evidence="7">
    <location>
        <begin position="170"/>
        <end position="202"/>
    </location>
</feature>
<dbReference type="InterPro" id="IPR011527">
    <property type="entry name" value="ABC1_TM_dom"/>
</dbReference>
<organism evidence="10 11">
    <name type="scientific">Candidatus Flavonifractor merdipullorum</name>
    <dbReference type="NCBI Taxonomy" id="2838590"/>
    <lineage>
        <taxon>Bacteria</taxon>
        <taxon>Bacillati</taxon>
        <taxon>Bacillota</taxon>
        <taxon>Clostridia</taxon>
        <taxon>Eubacteriales</taxon>
        <taxon>Oscillospiraceae</taxon>
        <taxon>Flavonifractor</taxon>
    </lineage>
</organism>
<evidence type="ECO:0000313" key="10">
    <source>
        <dbReference type="EMBL" id="HIW93142.1"/>
    </source>
</evidence>
<evidence type="ECO:0000256" key="1">
    <source>
        <dbReference type="ARBA" id="ARBA00004651"/>
    </source>
</evidence>
<evidence type="ECO:0000256" key="4">
    <source>
        <dbReference type="ARBA" id="ARBA00022840"/>
    </source>
</evidence>
<evidence type="ECO:0000256" key="2">
    <source>
        <dbReference type="ARBA" id="ARBA00022692"/>
    </source>
</evidence>
<feature type="domain" description="ABC transmembrane type-1" evidence="9">
    <location>
        <begin position="51"/>
        <end position="332"/>
    </location>
</feature>
<feature type="transmembrane region" description="Helical" evidence="7">
    <location>
        <begin position="50"/>
        <end position="74"/>
    </location>
</feature>
<dbReference type="SUPFAM" id="SSF52540">
    <property type="entry name" value="P-loop containing nucleoside triphosphate hydrolases"/>
    <property type="match status" value="1"/>
</dbReference>
<keyword evidence="2 7" id="KW-0812">Transmembrane</keyword>
<comment type="subcellular location">
    <subcellularLocation>
        <location evidence="1">Cell membrane</location>
        <topology evidence="1">Multi-pass membrane protein</topology>
    </subcellularLocation>
</comment>
<feature type="transmembrane region" description="Helical" evidence="7">
    <location>
        <begin position="86"/>
        <end position="107"/>
    </location>
</feature>
<name>A0A9D1RUS0_9FIRM</name>
<dbReference type="AlphaFoldDB" id="A0A9D1RUS0"/>
<sequence length="596" mass="66013">MQTEKDNPSSVLGSAALGMLLDRLKSGTFGEVLEDWRWIFGYTRRYKWAVLVYVVLGVVSSSLGLVSAVASKYTIDIITGYQTSKLGLMIALMIGSALFSLVFKSLISRVSTKISLVVNNDIQASIFDKVLDADWLELSRYANGDVLNRFNSDVSTVASNAVSWLPNLVIALYTFFATFFVILHYDVAMALIALASAPALLFSSRWMLKRMRAHNEAVKEMGSHLMTFEAETFYNLDTIKSFGLMERCGVRLRRWQRKFKQVSLDYNLFTIQTEAVLSLLGSAVQLAAFGYCLYLLWSGKIVYGTMTLFLSQSTKLSSTFNTLVGVVPSFLSSAVSARRIRELVQLKKEPHIPSSSALDPFAADGFQVCMSRLTFSYGSGAPVIRQSDFIARPGEIVALVGPSGEGKTTMIRLMLGLVRPQEGRAYLKAGNALEVEMNAETRHLFSYVPQGNTLLSGTVAENLRMVKEDATDDELEEALKLSCAWDFVSQLPNGIHSPLGERGRGLSEGQAQRLAIARAILKDAPVLLLDEATSALDVATERQVLRNIIRQRPNKTCIVTTHRPSVLNLCQRVYRVMDGQVTPLTEEESSRMAMEF</sequence>
<dbReference type="InterPro" id="IPR036640">
    <property type="entry name" value="ABC1_TM_sf"/>
</dbReference>
<evidence type="ECO:0000259" key="8">
    <source>
        <dbReference type="PROSITE" id="PS50893"/>
    </source>
</evidence>
<dbReference type="SUPFAM" id="SSF90123">
    <property type="entry name" value="ABC transporter transmembrane region"/>
    <property type="match status" value="1"/>
</dbReference>
<dbReference type="PROSITE" id="PS50929">
    <property type="entry name" value="ABC_TM1F"/>
    <property type="match status" value="1"/>
</dbReference>
<evidence type="ECO:0000256" key="6">
    <source>
        <dbReference type="ARBA" id="ARBA00023136"/>
    </source>
</evidence>
<protein>
    <submittedName>
        <fullName evidence="10">ABC transporter ATP-binding protein/permease</fullName>
    </submittedName>
</protein>
<keyword evidence="4 10" id="KW-0067">ATP-binding</keyword>
<dbReference type="PANTHER" id="PTHR43394:SF1">
    <property type="entry name" value="ATP-BINDING CASSETTE SUB-FAMILY B MEMBER 10, MITOCHONDRIAL"/>
    <property type="match status" value="1"/>
</dbReference>
<dbReference type="InterPro" id="IPR039421">
    <property type="entry name" value="Type_1_exporter"/>
</dbReference>
<evidence type="ECO:0000256" key="3">
    <source>
        <dbReference type="ARBA" id="ARBA00022741"/>
    </source>
</evidence>
<dbReference type="CDD" id="cd07346">
    <property type="entry name" value="ABC_6TM_exporters"/>
    <property type="match status" value="1"/>
</dbReference>
<evidence type="ECO:0000259" key="9">
    <source>
        <dbReference type="PROSITE" id="PS50929"/>
    </source>
</evidence>